<reference evidence="3" key="1">
    <citation type="submission" date="2015-07" db="EMBL/GenBank/DDBJ databases">
        <title>Genome Of Nitrogen-Fixing Cyanobacterium Nostoc piscinale CENA21 From Solimoes/Amazon River Floodplain Sediments And Comparative Genomics To Uncover Biosynthetic Natural Products Potential.</title>
        <authorList>
            <person name="Leao T.F."/>
            <person name="Leao P.N."/>
            <person name="Guimaraes P.I."/>
            <person name="de Melo A.G.C."/>
            <person name="Ramos R.T.J."/>
            <person name="Silva A."/>
            <person name="Fiore M.F."/>
            <person name="Schneider M.P.C."/>
        </authorList>
    </citation>
    <scope>NUCLEOTIDE SEQUENCE [LARGE SCALE GENOMIC DNA]</scope>
    <source>
        <strain evidence="3">CENA21</strain>
    </source>
</reference>
<dbReference type="OrthoDB" id="9971993at2"/>
<evidence type="ECO:0000313" key="3">
    <source>
        <dbReference type="Proteomes" id="UP000062645"/>
    </source>
</evidence>
<feature type="transmembrane region" description="Helical" evidence="1">
    <location>
        <begin position="33"/>
        <end position="53"/>
    </location>
</feature>
<keyword evidence="1" id="KW-0812">Transmembrane</keyword>
<evidence type="ECO:0000313" key="2">
    <source>
        <dbReference type="EMBL" id="ALF55988.1"/>
    </source>
</evidence>
<dbReference type="RefSeq" id="WP_062297676.1">
    <property type="nucleotide sequence ID" value="NZ_CP012036.1"/>
</dbReference>
<protein>
    <recommendedName>
        <fullName evidence="4">Bacteriocin</fullName>
    </recommendedName>
</protein>
<proteinExistence type="predicted"/>
<evidence type="ECO:0008006" key="4">
    <source>
        <dbReference type="Google" id="ProtNLM"/>
    </source>
</evidence>
<name>A0A0M5MI03_9NOSO</name>
<dbReference type="EMBL" id="CP012036">
    <property type="protein sequence ID" value="ALF55988.1"/>
    <property type="molecule type" value="Genomic_DNA"/>
</dbReference>
<keyword evidence="3" id="KW-1185">Reference proteome</keyword>
<dbReference type="KEGG" id="npz:ACX27_29125"/>
<gene>
    <name evidence="2" type="ORF">ACX27_29125</name>
</gene>
<sequence>MLLQITDLENHELFNEISHEESASVSGGLTASYAFGAAALTAGIFAVLIALGVNSLGSEFRNPVAESLSQPQSLDLG</sequence>
<keyword evidence="1" id="KW-0472">Membrane</keyword>
<reference evidence="2 3" key="2">
    <citation type="journal article" date="2016" name="Genome Announc.">
        <title>Draft Genome Sequence of the N2-Fixing Cyanobacterium Nostoc piscinale CENA21, Isolated from the Brazilian Amazon Floodplain.</title>
        <authorList>
            <person name="Leao T."/>
            <person name="Guimaraes P.I."/>
            <person name="de Melo A.G."/>
            <person name="Ramos R.T."/>
            <person name="Leao P.N."/>
            <person name="Silva A."/>
            <person name="Fiore M.F."/>
            <person name="Schneider M.P."/>
        </authorList>
    </citation>
    <scope>NUCLEOTIDE SEQUENCE [LARGE SCALE GENOMIC DNA]</scope>
    <source>
        <strain evidence="2 3">CENA21</strain>
    </source>
</reference>
<dbReference type="AlphaFoldDB" id="A0A0M5MI03"/>
<accession>A0A0M5MI03</accession>
<organism evidence="2 3">
    <name type="scientific">Nostoc piscinale CENA21</name>
    <dbReference type="NCBI Taxonomy" id="224013"/>
    <lineage>
        <taxon>Bacteria</taxon>
        <taxon>Bacillati</taxon>
        <taxon>Cyanobacteriota</taxon>
        <taxon>Cyanophyceae</taxon>
        <taxon>Nostocales</taxon>
        <taxon>Nostocaceae</taxon>
        <taxon>Nostoc</taxon>
    </lineage>
</organism>
<evidence type="ECO:0000256" key="1">
    <source>
        <dbReference type="SAM" id="Phobius"/>
    </source>
</evidence>
<dbReference type="PATRIC" id="fig|224013.5.peg.6963"/>
<keyword evidence="1" id="KW-1133">Transmembrane helix</keyword>
<dbReference type="Proteomes" id="UP000062645">
    <property type="component" value="Chromosome"/>
</dbReference>